<evidence type="ECO:0000256" key="3">
    <source>
        <dbReference type="ARBA" id="ARBA00023136"/>
    </source>
</evidence>
<organism evidence="9 10">
    <name type="scientific">Comamonas testosteroni</name>
    <name type="common">Pseudomonas testosteroni</name>
    <dbReference type="NCBI Taxonomy" id="285"/>
    <lineage>
        <taxon>Bacteria</taxon>
        <taxon>Pseudomonadati</taxon>
        <taxon>Pseudomonadota</taxon>
        <taxon>Betaproteobacteria</taxon>
        <taxon>Burkholderiales</taxon>
        <taxon>Comamonadaceae</taxon>
        <taxon>Comamonas</taxon>
    </lineage>
</organism>
<dbReference type="PROSITE" id="PS51257">
    <property type="entry name" value="PROKAR_LIPOPROTEIN"/>
    <property type="match status" value="1"/>
</dbReference>
<protein>
    <recommendedName>
        <fullName evidence="11">Lipoprotein</fullName>
    </recommendedName>
</protein>
<sequence length="92" mass="9276">MLKANQILVRSIALAACAASLAALSGCGQRGPLYLPSDPAAQGRATLPESLGISSRSATSGTAPAATQELLAPPPLDEADQPVVTTPLRSRP</sequence>
<accession>A0A373FBP9</accession>
<feature type="compositionally biased region" description="Polar residues" evidence="7">
    <location>
        <begin position="83"/>
        <end position="92"/>
    </location>
</feature>
<comment type="caution">
    <text evidence="9">The sequence shown here is derived from an EMBL/GenBank/DDBJ whole genome shotgun (WGS) entry which is preliminary data.</text>
</comment>
<evidence type="ECO:0000313" key="10">
    <source>
        <dbReference type="Proteomes" id="UP000261948"/>
    </source>
</evidence>
<dbReference type="Pfam" id="PF13627">
    <property type="entry name" value="LptM_cons"/>
    <property type="match status" value="1"/>
</dbReference>
<dbReference type="EMBL" id="QURR01000027">
    <property type="protein sequence ID" value="RGE41596.1"/>
    <property type="molecule type" value="Genomic_DNA"/>
</dbReference>
<evidence type="ECO:0008006" key="11">
    <source>
        <dbReference type="Google" id="ProtNLM"/>
    </source>
</evidence>
<keyword evidence="2 8" id="KW-0732">Signal</keyword>
<evidence type="ECO:0000256" key="7">
    <source>
        <dbReference type="SAM" id="MobiDB-lite"/>
    </source>
</evidence>
<gene>
    <name evidence="9" type="ORF">DZC30_18100</name>
</gene>
<feature type="signal peptide" evidence="8">
    <location>
        <begin position="1"/>
        <end position="25"/>
    </location>
</feature>
<keyword evidence="4" id="KW-0564">Palmitate</keyword>
<evidence type="ECO:0000256" key="2">
    <source>
        <dbReference type="ARBA" id="ARBA00022729"/>
    </source>
</evidence>
<keyword evidence="6" id="KW-0449">Lipoprotein</keyword>
<dbReference type="GO" id="GO:0009279">
    <property type="term" value="C:cell outer membrane"/>
    <property type="evidence" value="ECO:0007669"/>
    <property type="project" value="UniProtKB-SubCell"/>
</dbReference>
<keyword evidence="3" id="KW-0472">Membrane</keyword>
<keyword evidence="5" id="KW-0998">Cell outer membrane</keyword>
<keyword evidence="10" id="KW-1185">Reference proteome</keyword>
<feature type="chain" id="PRO_5016819392" description="Lipoprotein" evidence="8">
    <location>
        <begin position="26"/>
        <end position="92"/>
    </location>
</feature>
<dbReference type="NCBIfam" id="NF047847">
    <property type="entry name" value="SS_mature_LptM"/>
    <property type="match status" value="1"/>
</dbReference>
<reference evidence="9 10" key="1">
    <citation type="submission" date="2018-08" db="EMBL/GenBank/DDBJ databases">
        <title>Comamonas testosteroni strain SWCO2.</title>
        <authorList>
            <person name="Jiang N."/>
            <person name="Zhang X.Z."/>
        </authorList>
    </citation>
    <scope>NUCLEOTIDE SEQUENCE [LARGE SCALE GENOMIC DNA]</scope>
    <source>
        <strain evidence="9 10">SWCO2</strain>
    </source>
</reference>
<proteinExistence type="predicted"/>
<dbReference type="InterPro" id="IPR032831">
    <property type="entry name" value="LptM_cons"/>
</dbReference>
<dbReference type="OrthoDB" id="8550022at2"/>
<evidence type="ECO:0000313" key="9">
    <source>
        <dbReference type="EMBL" id="RGE41596.1"/>
    </source>
</evidence>
<feature type="compositionally biased region" description="Polar residues" evidence="7">
    <location>
        <begin position="52"/>
        <end position="62"/>
    </location>
</feature>
<evidence type="ECO:0000256" key="8">
    <source>
        <dbReference type="SAM" id="SignalP"/>
    </source>
</evidence>
<evidence type="ECO:0000256" key="4">
    <source>
        <dbReference type="ARBA" id="ARBA00023139"/>
    </source>
</evidence>
<evidence type="ECO:0000256" key="6">
    <source>
        <dbReference type="ARBA" id="ARBA00023288"/>
    </source>
</evidence>
<evidence type="ECO:0000256" key="1">
    <source>
        <dbReference type="ARBA" id="ARBA00004459"/>
    </source>
</evidence>
<dbReference type="Proteomes" id="UP000261948">
    <property type="component" value="Unassembled WGS sequence"/>
</dbReference>
<feature type="region of interest" description="Disordered" evidence="7">
    <location>
        <begin position="51"/>
        <end position="92"/>
    </location>
</feature>
<comment type="subcellular location">
    <subcellularLocation>
        <location evidence="1">Cell outer membrane</location>
        <topology evidence="1">Lipid-anchor</topology>
    </subcellularLocation>
</comment>
<dbReference type="AlphaFoldDB" id="A0A373FBP9"/>
<name>A0A373FBP9_COMTE</name>
<evidence type="ECO:0000256" key="5">
    <source>
        <dbReference type="ARBA" id="ARBA00023237"/>
    </source>
</evidence>